<feature type="transmembrane region" description="Helical" evidence="1">
    <location>
        <begin position="6"/>
        <end position="30"/>
    </location>
</feature>
<dbReference type="AlphaFoldDB" id="A0A6I3L1W5"/>
<accession>A0A6I3L1W5</accession>
<keyword evidence="1" id="KW-0472">Membrane</keyword>
<proteinExistence type="predicted"/>
<reference evidence="2 3" key="1">
    <citation type="submission" date="2019-11" db="EMBL/GenBank/DDBJ databases">
        <title>Nocardia sp. nov. CT2-14 isolated from soil.</title>
        <authorList>
            <person name="Kanchanasin P."/>
            <person name="Tanasupawat S."/>
            <person name="Yuki M."/>
            <person name="Kudo T."/>
        </authorList>
    </citation>
    <scope>NUCLEOTIDE SEQUENCE [LARGE SCALE GENOMIC DNA]</scope>
    <source>
        <strain evidence="2 3">CT2-14</strain>
    </source>
</reference>
<keyword evidence="1" id="KW-1133">Transmembrane helix</keyword>
<evidence type="ECO:0000313" key="2">
    <source>
        <dbReference type="EMBL" id="MTE16322.1"/>
    </source>
</evidence>
<dbReference type="EMBL" id="WMBB01000014">
    <property type="protein sequence ID" value="MTE16322.1"/>
    <property type="molecule type" value="Genomic_DNA"/>
</dbReference>
<evidence type="ECO:0000256" key="1">
    <source>
        <dbReference type="SAM" id="Phobius"/>
    </source>
</evidence>
<dbReference type="Proteomes" id="UP000432464">
    <property type="component" value="Unassembled WGS sequence"/>
</dbReference>
<gene>
    <name evidence="2" type="ORF">GLP40_26595</name>
</gene>
<organism evidence="2 3">
    <name type="scientific">Nocardia aurantiaca</name>
    <dbReference type="NCBI Taxonomy" id="2675850"/>
    <lineage>
        <taxon>Bacteria</taxon>
        <taxon>Bacillati</taxon>
        <taxon>Actinomycetota</taxon>
        <taxon>Actinomycetes</taxon>
        <taxon>Mycobacteriales</taxon>
        <taxon>Nocardiaceae</taxon>
        <taxon>Nocardia</taxon>
    </lineage>
</organism>
<name>A0A6I3L1W5_9NOCA</name>
<protein>
    <submittedName>
        <fullName evidence="2">Uncharacterized protein</fullName>
    </submittedName>
</protein>
<comment type="caution">
    <text evidence="2">The sequence shown here is derived from an EMBL/GenBank/DDBJ whole genome shotgun (WGS) entry which is preliminary data.</text>
</comment>
<evidence type="ECO:0000313" key="3">
    <source>
        <dbReference type="Proteomes" id="UP000432464"/>
    </source>
</evidence>
<dbReference type="RefSeq" id="WP_154790761.1">
    <property type="nucleotide sequence ID" value="NZ_WMBB01000014.1"/>
</dbReference>
<keyword evidence="3" id="KW-1185">Reference proteome</keyword>
<sequence length="92" mass="10279">MSSPWLWYFSRAAGVVTLTLVTVTVVLGLLTSARWNGEDKPDPAPAAEAIELCPVTTLRWDPMRRLTYLRINNDVEYAPRDHRAKHDGGAAE</sequence>
<keyword evidence="1" id="KW-0812">Transmembrane</keyword>